<dbReference type="SMART" id="SM00671">
    <property type="entry name" value="SEL1"/>
    <property type="match status" value="1"/>
</dbReference>
<sequence length="635" mass="66308">MYESHFGLGTRPFALQPDPAFIYWSDQHRLAAEFLARGAATSRGDVVVLSGAVGAGKTTLIMEFLRDPPPATEIVLVRNMPPHVTDALPWITAAAGLLGGSDPEPADGLLDWVYRTVTAGRRITIIIDEAQNLQSEALSSILPILGRDASKAADVLLVLVGQPELPVLLRRPENAALARRVADSIRLDRMRSRDTHAYIRHRLKLAGASTEIFTDDAKEMIHRSADGVPRMVNLIAEQLLVGAYADDLHAIDLAAAAEILGESQVPALSEIPVAAIHRDLSLNPEVTAPAEGSGPTDAGSVDALDIAADEPARQDTAGDAQLIETSPWPVPVPERASVDAYPVEDNRSDAGGFADAPAPFTSAPKAENAVSREGGRAAPYPTPRSARTAGQGSIAGLTLLAACLAGVFMVVRSHNGGESTMVATSPAAPTDTLQKPTPEPVPSHRPAAQPSPDDAARSEASRMAATSPVDLRAALDLADSSPAAAAIVLARAAVSGSDRAAYYLGQLHETGDGVALDPALAAAWYRRAARSIPEAQSHLASDDGAGFAIPIVAPQSQLAVLAPDASLDLVWDGSGAAREYRVEIADQAQDVLQASQVAIPAAKVDLPAGSALWRVISIGASGDEVSGHWQTIPES</sequence>
<evidence type="ECO:0000313" key="3">
    <source>
        <dbReference type="EMBL" id="MCQ0969712.1"/>
    </source>
</evidence>
<proteinExistence type="predicted"/>
<dbReference type="InterPro" id="IPR006597">
    <property type="entry name" value="Sel1-like"/>
</dbReference>
<dbReference type="PANTHER" id="PTHR35894:SF1">
    <property type="entry name" value="PHOSPHORIBULOKINASE _ URIDINE KINASE FAMILY"/>
    <property type="match status" value="1"/>
</dbReference>
<dbReference type="PANTHER" id="PTHR35894">
    <property type="entry name" value="GENERAL SECRETION PATHWAY PROTEIN A-RELATED"/>
    <property type="match status" value="1"/>
</dbReference>
<dbReference type="Gene3D" id="1.25.40.10">
    <property type="entry name" value="Tetratricopeptide repeat domain"/>
    <property type="match status" value="1"/>
</dbReference>
<name>A0ABT1MN60_9RHOB</name>
<dbReference type="Pfam" id="PF13401">
    <property type="entry name" value="AAA_22"/>
    <property type="match status" value="1"/>
</dbReference>
<comment type="caution">
    <text evidence="3">The sequence shown here is derived from an EMBL/GenBank/DDBJ whole genome shotgun (WGS) entry which is preliminary data.</text>
</comment>
<dbReference type="EMBL" id="JAKZEU010000002">
    <property type="protein sequence ID" value="MCQ0969712.1"/>
    <property type="molecule type" value="Genomic_DNA"/>
</dbReference>
<feature type="region of interest" description="Disordered" evidence="1">
    <location>
        <begin position="419"/>
        <end position="464"/>
    </location>
</feature>
<feature type="region of interest" description="Disordered" evidence="1">
    <location>
        <begin position="343"/>
        <end position="389"/>
    </location>
</feature>
<accession>A0ABT1MN60</accession>
<dbReference type="SMART" id="SM00382">
    <property type="entry name" value="AAA"/>
    <property type="match status" value="1"/>
</dbReference>
<dbReference type="InterPro" id="IPR052026">
    <property type="entry name" value="ExeA_AAA_ATPase_DNA-bind"/>
</dbReference>
<evidence type="ECO:0000259" key="2">
    <source>
        <dbReference type="SMART" id="SM00382"/>
    </source>
</evidence>
<dbReference type="InterPro" id="IPR011990">
    <property type="entry name" value="TPR-like_helical_dom_sf"/>
</dbReference>
<dbReference type="RefSeq" id="WP_255328730.1">
    <property type="nucleotide sequence ID" value="NZ_JAKZEU010000002.1"/>
</dbReference>
<evidence type="ECO:0000313" key="4">
    <source>
        <dbReference type="Proteomes" id="UP001203945"/>
    </source>
</evidence>
<dbReference type="Gene3D" id="3.40.50.300">
    <property type="entry name" value="P-loop containing nucleotide triphosphate hydrolases"/>
    <property type="match status" value="1"/>
</dbReference>
<dbReference type="InterPro" id="IPR003593">
    <property type="entry name" value="AAA+_ATPase"/>
</dbReference>
<dbReference type="SUPFAM" id="SSF81901">
    <property type="entry name" value="HCP-like"/>
    <property type="match status" value="1"/>
</dbReference>
<keyword evidence="4" id="KW-1185">Reference proteome</keyword>
<reference evidence="3 4" key="1">
    <citation type="submission" date="2022-03" db="EMBL/GenBank/DDBJ databases">
        <authorList>
            <person name="He Y."/>
        </authorList>
    </citation>
    <scope>NUCLEOTIDE SEQUENCE [LARGE SCALE GENOMIC DNA]</scope>
    <source>
        <strain evidence="3 4">TK19116</strain>
    </source>
</reference>
<dbReference type="InterPro" id="IPR049945">
    <property type="entry name" value="AAA_22"/>
</dbReference>
<dbReference type="SUPFAM" id="SSF52540">
    <property type="entry name" value="P-loop containing nucleoside triphosphate hydrolases"/>
    <property type="match status" value="1"/>
</dbReference>
<dbReference type="InterPro" id="IPR027417">
    <property type="entry name" value="P-loop_NTPase"/>
</dbReference>
<evidence type="ECO:0000256" key="1">
    <source>
        <dbReference type="SAM" id="MobiDB-lite"/>
    </source>
</evidence>
<organism evidence="3 4">
    <name type="scientific">Paracoccus albicereus</name>
    <dbReference type="NCBI Taxonomy" id="2922394"/>
    <lineage>
        <taxon>Bacteria</taxon>
        <taxon>Pseudomonadati</taxon>
        <taxon>Pseudomonadota</taxon>
        <taxon>Alphaproteobacteria</taxon>
        <taxon>Rhodobacterales</taxon>
        <taxon>Paracoccaceae</taxon>
        <taxon>Paracoccus</taxon>
    </lineage>
</organism>
<feature type="domain" description="AAA+ ATPase" evidence="2">
    <location>
        <begin position="43"/>
        <end position="191"/>
    </location>
</feature>
<dbReference type="Proteomes" id="UP001203945">
    <property type="component" value="Unassembled WGS sequence"/>
</dbReference>
<gene>
    <name evidence="3" type="ORF">MLD63_04630</name>
</gene>
<protein>
    <submittedName>
        <fullName evidence="3">AAA family ATPase</fullName>
    </submittedName>
</protein>